<protein>
    <submittedName>
        <fullName evidence="1">Uncharacterized protein</fullName>
    </submittedName>
</protein>
<name>A0A5J9SD30_9POAL</name>
<dbReference type="Gramene" id="TVT97021">
    <property type="protein sequence ID" value="TVT97021"/>
    <property type="gene ID" value="EJB05_57752"/>
</dbReference>
<feature type="non-terminal residue" evidence="1">
    <location>
        <position position="1"/>
    </location>
</feature>
<accession>A0A5J9SD30</accession>
<proteinExistence type="predicted"/>
<evidence type="ECO:0000313" key="1">
    <source>
        <dbReference type="EMBL" id="TVT97021.1"/>
    </source>
</evidence>
<comment type="caution">
    <text evidence="1">The sequence shown here is derived from an EMBL/GenBank/DDBJ whole genome shotgun (WGS) entry which is preliminary data.</text>
</comment>
<dbReference type="AlphaFoldDB" id="A0A5J9SD30"/>
<dbReference type="Proteomes" id="UP000324897">
    <property type="component" value="Unassembled WGS sequence"/>
</dbReference>
<evidence type="ECO:0000313" key="2">
    <source>
        <dbReference type="Proteomes" id="UP000324897"/>
    </source>
</evidence>
<keyword evidence="2" id="KW-1185">Reference proteome</keyword>
<gene>
    <name evidence="1" type="ORF">EJB05_57752</name>
</gene>
<reference evidence="1 2" key="1">
    <citation type="journal article" date="2019" name="Sci. Rep.">
        <title>A high-quality genome of Eragrostis curvula grass provides insights into Poaceae evolution and supports new strategies to enhance forage quality.</title>
        <authorList>
            <person name="Carballo J."/>
            <person name="Santos B.A.C.M."/>
            <person name="Zappacosta D."/>
            <person name="Garbus I."/>
            <person name="Selva J.P."/>
            <person name="Gallo C.A."/>
            <person name="Diaz A."/>
            <person name="Albertini E."/>
            <person name="Caccamo M."/>
            <person name="Echenique V."/>
        </authorList>
    </citation>
    <scope>NUCLEOTIDE SEQUENCE [LARGE SCALE GENOMIC DNA]</scope>
    <source>
        <strain evidence="2">cv. Victoria</strain>
        <tissue evidence="1">Leaf</tissue>
    </source>
</reference>
<dbReference type="EMBL" id="RWGY01001100">
    <property type="protein sequence ID" value="TVT97021.1"/>
    <property type="molecule type" value="Genomic_DNA"/>
</dbReference>
<organism evidence="1 2">
    <name type="scientific">Eragrostis curvula</name>
    <name type="common">weeping love grass</name>
    <dbReference type="NCBI Taxonomy" id="38414"/>
    <lineage>
        <taxon>Eukaryota</taxon>
        <taxon>Viridiplantae</taxon>
        <taxon>Streptophyta</taxon>
        <taxon>Embryophyta</taxon>
        <taxon>Tracheophyta</taxon>
        <taxon>Spermatophyta</taxon>
        <taxon>Magnoliopsida</taxon>
        <taxon>Liliopsida</taxon>
        <taxon>Poales</taxon>
        <taxon>Poaceae</taxon>
        <taxon>PACMAD clade</taxon>
        <taxon>Chloridoideae</taxon>
        <taxon>Eragrostideae</taxon>
        <taxon>Eragrostidinae</taxon>
        <taxon>Eragrostis</taxon>
    </lineage>
</organism>
<sequence>MCTSQNPPDGGARGRISTAARRRALPAAAGGLGRRPFYTGEDRINGFRFDNRARMVFDFVQQLGRLNHGLIR</sequence>